<dbReference type="InterPro" id="IPR001647">
    <property type="entry name" value="HTH_TetR"/>
</dbReference>
<dbReference type="Gene3D" id="1.10.357.10">
    <property type="entry name" value="Tetracycline Repressor, domain 2"/>
    <property type="match status" value="1"/>
</dbReference>
<protein>
    <submittedName>
        <fullName evidence="4">TetR family transcriptional regulator</fullName>
    </submittedName>
</protein>
<dbReference type="PANTHER" id="PTHR43479:SF16">
    <property type="entry name" value="HTH TETR-TYPE DOMAIN-CONTAINING PROTEIN"/>
    <property type="match status" value="1"/>
</dbReference>
<proteinExistence type="predicted"/>
<evidence type="ECO:0000256" key="2">
    <source>
        <dbReference type="PROSITE-ProRule" id="PRU00335"/>
    </source>
</evidence>
<dbReference type="Pfam" id="PF00440">
    <property type="entry name" value="TetR_N"/>
    <property type="match status" value="1"/>
</dbReference>
<sequence length="192" mass="22399">MKYDFTKKMTIGAARTLSSLQQAMLMLLSAKSFEEIAVGELCEQAMLPRATFYNYFDDKYDLLEYCLRTARKQLDSGCADACTCRMRMDVFLENCFDFLDRNLDTVEKILKNNIPDQYLINQIRYYLLSNMEEAFQAGSCSHRFKIPDKMAAKLYSDAVLIILEWKYLEKKECTKEQAKEYVHQMVSGIDVQ</sequence>
<name>A0A4R4FBX7_9FIRM</name>
<dbReference type="PANTHER" id="PTHR43479">
    <property type="entry name" value="ACREF/ENVCD OPERON REPRESSOR-RELATED"/>
    <property type="match status" value="1"/>
</dbReference>
<dbReference type="GO" id="GO:0003677">
    <property type="term" value="F:DNA binding"/>
    <property type="evidence" value="ECO:0007669"/>
    <property type="project" value="UniProtKB-UniRule"/>
</dbReference>
<reference evidence="4 5" key="1">
    <citation type="journal article" date="2016" name="Nat. Microbiol.">
        <title>The Mouse Intestinal Bacterial Collection (miBC) provides host-specific insight into cultured diversity and functional potential of the gut microbiota.</title>
        <authorList>
            <person name="Lagkouvardos I."/>
            <person name="Pukall R."/>
            <person name="Abt B."/>
            <person name="Foesel B.U."/>
            <person name="Meier-Kolthoff J.P."/>
            <person name="Kumar N."/>
            <person name="Bresciani A."/>
            <person name="Martinez I."/>
            <person name="Just S."/>
            <person name="Ziegler C."/>
            <person name="Brugiroux S."/>
            <person name="Garzetti D."/>
            <person name="Wenning M."/>
            <person name="Bui T.P."/>
            <person name="Wang J."/>
            <person name="Hugenholtz F."/>
            <person name="Plugge C.M."/>
            <person name="Peterson D.A."/>
            <person name="Hornef M.W."/>
            <person name="Baines J.F."/>
            <person name="Smidt H."/>
            <person name="Walter J."/>
            <person name="Kristiansen K."/>
            <person name="Nielsen H.B."/>
            <person name="Haller D."/>
            <person name="Overmann J."/>
            <person name="Stecher B."/>
            <person name="Clavel T."/>
        </authorList>
    </citation>
    <scope>NUCLEOTIDE SEQUENCE [LARGE SCALE GENOMIC DNA]</scope>
    <source>
        <strain evidence="4 5">DSM 28560</strain>
    </source>
</reference>
<evidence type="ECO:0000313" key="5">
    <source>
        <dbReference type="Proteomes" id="UP000295710"/>
    </source>
</evidence>
<feature type="DNA-binding region" description="H-T-H motif" evidence="2">
    <location>
        <begin position="37"/>
        <end position="56"/>
    </location>
</feature>
<dbReference type="EMBL" id="SMMX01000015">
    <property type="protein sequence ID" value="TDA20768.1"/>
    <property type="molecule type" value="Genomic_DNA"/>
</dbReference>
<accession>A0A4R4FBX7</accession>
<evidence type="ECO:0000256" key="1">
    <source>
        <dbReference type="ARBA" id="ARBA00023125"/>
    </source>
</evidence>
<feature type="domain" description="HTH tetR-type" evidence="3">
    <location>
        <begin position="14"/>
        <end position="74"/>
    </location>
</feature>
<comment type="caution">
    <text evidence="4">The sequence shown here is derived from an EMBL/GenBank/DDBJ whole genome shotgun (WGS) entry which is preliminary data.</text>
</comment>
<dbReference type="RefSeq" id="WP_132279645.1">
    <property type="nucleotide sequence ID" value="NZ_JAOBST010000015.1"/>
</dbReference>
<dbReference type="AlphaFoldDB" id="A0A4R4FBX7"/>
<dbReference type="SUPFAM" id="SSF46689">
    <property type="entry name" value="Homeodomain-like"/>
    <property type="match status" value="1"/>
</dbReference>
<gene>
    <name evidence="4" type="ORF">E1963_15030</name>
</gene>
<keyword evidence="1 2" id="KW-0238">DNA-binding</keyword>
<organism evidence="4 5">
    <name type="scientific">Extibacter muris</name>
    <dbReference type="NCBI Taxonomy" id="1796622"/>
    <lineage>
        <taxon>Bacteria</taxon>
        <taxon>Bacillati</taxon>
        <taxon>Bacillota</taxon>
        <taxon>Clostridia</taxon>
        <taxon>Lachnospirales</taxon>
        <taxon>Lachnospiraceae</taxon>
        <taxon>Extibacter</taxon>
    </lineage>
</organism>
<dbReference type="Proteomes" id="UP000295710">
    <property type="component" value="Unassembled WGS sequence"/>
</dbReference>
<dbReference type="InterPro" id="IPR050624">
    <property type="entry name" value="HTH-type_Tx_Regulator"/>
</dbReference>
<keyword evidence="5" id="KW-1185">Reference proteome</keyword>
<evidence type="ECO:0000313" key="4">
    <source>
        <dbReference type="EMBL" id="TDA20768.1"/>
    </source>
</evidence>
<evidence type="ECO:0000259" key="3">
    <source>
        <dbReference type="PROSITE" id="PS50977"/>
    </source>
</evidence>
<dbReference type="InterPro" id="IPR009057">
    <property type="entry name" value="Homeodomain-like_sf"/>
</dbReference>
<dbReference type="PROSITE" id="PS50977">
    <property type="entry name" value="HTH_TETR_2"/>
    <property type="match status" value="1"/>
</dbReference>